<dbReference type="InParanoid" id="D9Q2V0"/>
<dbReference type="InterPro" id="IPR018255">
    <property type="entry name" value="Ribosomal_uL16_CS_euk_arc"/>
</dbReference>
<protein>
    <recommendedName>
        <fullName evidence="4">Large ribosomal subunit protein uL16</fullName>
    </recommendedName>
</protein>
<dbReference type="KEGG" id="asc:ASAC_1233"/>
<evidence type="ECO:0000313" key="5">
    <source>
        <dbReference type="EMBL" id="ADL19638.1"/>
    </source>
</evidence>
<dbReference type="GO" id="GO:0005840">
    <property type="term" value="C:ribosome"/>
    <property type="evidence" value="ECO:0007669"/>
    <property type="project" value="UniProtKB-KW"/>
</dbReference>
<dbReference type="eggNOG" id="arCOG04113">
    <property type="taxonomic scope" value="Archaea"/>
</dbReference>
<dbReference type="Proteomes" id="UP000000346">
    <property type="component" value="Chromosome"/>
</dbReference>
<dbReference type="GeneID" id="9499488"/>
<dbReference type="InterPro" id="IPR022981">
    <property type="entry name" value="Ribosomal_uL16_arc"/>
</dbReference>
<dbReference type="OrthoDB" id="30538at2157"/>
<dbReference type="EMBL" id="CP001742">
    <property type="protein sequence ID" value="ADL19638.1"/>
    <property type="molecule type" value="Genomic_DNA"/>
</dbReference>
<dbReference type="AlphaFoldDB" id="D9Q2V0"/>
<accession>D9Q2V0</accession>
<keyword evidence="3 4" id="KW-0687">Ribonucleoprotein</keyword>
<dbReference type="PROSITE" id="PS01257">
    <property type="entry name" value="RIBOSOMAL_L10E"/>
    <property type="match status" value="1"/>
</dbReference>
<dbReference type="GO" id="GO:1990904">
    <property type="term" value="C:ribonucleoprotein complex"/>
    <property type="evidence" value="ECO:0007669"/>
    <property type="project" value="UniProtKB-KW"/>
</dbReference>
<reference evidence="5 6" key="1">
    <citation type="journal article" date="2010" name="Appl. Environ. Microbiol.">
        <title>The genome sequence of the crenarchaeon Acidilobus saccharovorans supports a new order, Acidilobales, and suggests an important ecological role in terrestrial acidic hot springs.</title>
        <authorList>
            <person name="Mardanov A.V."/>
            <person name="Svetlitchnyi V.A."/>
            <person name="Beletsky A.V."/>
            <person name="Prokofeva M.I."/>
            <person name="Bonch-Osmolovskaya E.A."/>
            <person name="Ravin N.V."/>
            <person name="Skryabin K.G."/>
        </authorList>
    </citation>
    <scope>NUCLEOTIDE SEQUENCE [LARGE SCALE GENOMIC DNA]</scope>
    <source>
        <strain evidence="6">DSM 16705 / JCM 18335 / VKM B-2471 / 345-15</strain>
    </source>
</reference>
<sequence length="182" mass="20139">MPMRPGRCYSHITSQPYTRKEYIHGAPQPKISKFTAGSPAVQGNYEVRVQLISLERGQIRSNALESARLMASKYLSTTVGDPNYFLVVRTYPHQVIRENKMMAFAGADRLQDGMRLSFGTPVGVAAVVDIGDAIIDVFGRASDLDKIKEALRRAASKIPHRTRIVIREIRGQGPSQEPSKAA</sequence>
<dbReference type="PIRSF" id="PIRSF005590">
    <property type="entry name" value="Ribosomal_L10"/>
    <property type="match status" value="1"/>
</dbReference>
<evidence type="ECO:0000256" key="2">
    <source>
        <dbReference type="ARBA" id="ARBA00022980"/>
    </source>
</evidence>
<dbReference type="FunCoup" id="D9Q2V0">
    <property type="interactions" value="154"/>
</dbReference>
<evidence type="ECO:0000256" key="3">
    <source>
        <dbReference type="ARBA" id="ARBA00023274"/>
    </source>
</evidence>
<keyword evidence="6" id="KW-1185">Reference proteome</keyword>
<dbReference type="Pfam" id="PF00252">
    <property type="entry name" value="Ribosomal_L16"/>
    <property type="match status" value="1"/>
</dbReference>
<name>D9Q2V0_ACIS3</name>
<evidence type="ECO:0000256" key="4">
    <source>
        <dbReference type="HAMAP-Rule" id="MF_00448"/>
    </source>
</evidence>
<proteinExistence type="inferred from homology"/>
<evidence type="ECO:0000256" key="1">
    <source>
        <dbReference type="ARBA" id="ARBA00008931"/>
    </source>
</evidence>
<dbReference type="HAMAP" id="MF_00448">
    <property type="entry name" value="Ribosomal_uL16_arch"/>
    <property type="match status" value="1"/>
</dbReference>
<evidence type="ECO:0000313" key="6">
    <source>
        <dbReference type="Proteomes" id="UP000000346"/>
    </source>
</evidence>
<dbReference type="NCBIfam" id="NF003236">
    <property type="entry name" value="PRK04199.1-1"/>
    <property type="match status" value="1"/>
</dbReference>
<keyword evidence="2 4" id="KW-0689">Ribosomal protein</keyword>
<dbReference type="InterPro" id="IPR036920">
    <property type="entry name" value="Ribosomal_uL16_sf"/>
</dbReference>
<organism evidence="5 6">
    <name type="scientific">Acidilobus saccharovorans (strain DSM 16705 / JCM 18335 / VKM B-2471 / 345-15)</name>
    <dbReference type="NCBI Taxonomy" id="666510"/>
    <lineage>
        <taxon>Archaea</taxon>
        <taxon>Thermoproteota</taxon>
        <taxon>Thermoprotei</taxon>
        <taxon>Acidilobales</taxon>
        <taxon>Acidilobaceae</taxon>
        <taxon>Acidilobus</taxon>
    </lineage>
</organism>
<dbReference type="Gene3D" id="3.90.1170.10">
    <property type="entry name" value="Ribosomal protein L10e/L16"/>
    <property type="match status" value="1"/>
</dbReference>
<dbReference type="NCBIfam" id="NF003239">
    <property type="entry name" value="PRK04199.1-4"/>
    <property type="match status" value="1"/>
</dbReference>
<dbReference type="InterPro" id="IPR047873">
    <property type="entry name" value="Ribosomal_uL16"/>
</dbReference>
<dbReference type="STRING" id="666510.ASAC_1233"/>
<dbReference type="InterPro" id="IPR001197">
    <property type="entry name" value="Ribosomal_uL16_euk_arch"/>
</dbReference>
<gene>
    <name evidence="4" type="primary">rpl10e</name>
    <name evidence="5" type="ordered locus">ASAC_1233</name>
</gene>
<dbReference type="SUPFAM" id="SSF54686">
    <property type="entry name" value="Ribosomal protein L16p/L10e"/>
    <property type="match status" value="1"/>
</dbReference>
<dbReference type="HOGENOM" id="CLU_084051_0_2_2"/>
<dbReference type="GO" id="GO:0003735">
    <property type="term" value="F:structural constituent of ribosome"/>
    <property type="evidence" value="ECO:0007669"/>
    <property type="project" value="InterPro"/>
</dbReference>
<dbReference type="RefSeq" id="WP_013267150.1">
    <property type="nucleotide sequence ID" value="NC_014374.1"/>
</dbReference>
<comment type="similarity">
    <text evidence="1 4">Belongs to the universal ribosomal protein uL16 family.</text>
</comment>
<dbReference type="GO" id="GO:0006412">
    <property type="term" value="P:translation"/>
    <property type="evidence" value="ECO:0007669"/>
    <property type="project" value="UniProtKB-UniRule"/>
</dbReference>
<dbReference type="PANTHER" id="PTHR11726">
    <property type="entry name" value="60S RIBOSOMAL PROTEIN L10"/>
    <property type="match status" value="1"/>
</dbReference>